<dbReference type="Gene3D" id="1.10.8.60">
    <property type="match status" value="1"/>
</dbReference>
<dbReference type="InterPro" id="IPR027417">
    <property type="entry name" value="P-loop_NTPase"/>
</dbReference>
<dbReference type="PANTHER" id="PTHR34301">
    <property type="entry name" value="DNA-BINDING PROTEIN-RELATED"/>
    <property type="match status" value="1"/>
</dbReference>
<reference evidence="3 4" key="1">
    <citation type="journal article" date="2010" name="Stand. Genomic Sci.">
        <title>Complete genome sequence of Ignisphaera aggregans type strain (AQ1.S1).</title>
        <authorList>
            <person name="Goker M."/>
            <person name="Held B."/>
            <person name="Lapidus A."/>
            <person name="Nolan M."/>
            <person name="Spring S."/>
            <person name="Yasawong M."/>
            <person name="Lucas S."/>
            <person name="Glavina Del Rio T."/>
            <person name="Tice H."/>
            <person name="Cheng J.F."/>
            <person name="Goodwin L."/>
            <person name="Tapia R."/>
            <person name="Pitluck S."/>
            <person name="Liolios K."/>
            <person name="Ivanova N."/>
            <person name="Mavromatis K."/>
            <person name="Mikhailova N."/>
            <person name="Pati A."/>
            <person name="Chen A."/>
            <person name="Palaniappan K."/>
            <person name="Brambilla E."/>
            <person name="Land M."/>
            <person name="Hauser L."/>
            <person name="Chang Y.J."/>
            <person name="Jeffries C.D."/>
            <person name="Brettin T."/>
            <person name="Detter J.C."/>
            <person name="Han C."/>
            <person name="Rohde M."/>
            <person name="Sikorski J."/>
            <person name="Woyke T."/>
            <person name="Bristow J."/>
            <person name="Eisen J.A."/>
            <person name="Markowitz V."/>
            <person name="Hugenholtz P."/>
            <person name="Kyrpides N.C."/>
            <person name="Klenk H.P."/>
        </authorList>
    </citation>
    <scope>NUCLEOTIDE SEQUENCE [LARGE SCALE GENOMIC DNA]</scope>
    <source>
        <strain evidence="4">DSM 17230 / JCM 13409 / AQ1.S1</strain>
    </source>
</reference>
<dbReference type="Pfam" id="PF01637">
    <property type="entry name" value="ATPase_2"/>
    <property type="match status" value="1"/>
</dbReference>
<dbReference type="Gene3D" id="3.40.50.300">
    <property type="entry name" value="P-loop containing nucleotide triphosphate hydrolases"/>
    <property type="match status" value="1"/>
</dbReference>
<keyword evidence="4" id="KW-1185">Reference proteome</keyword>
<dbReference type="Pfam" id="PF21100">
    <property type="entry name" value="WHD_MCM"/>
    <property type="match status" value="1"/>
</dbReference>
<feature type="domain" description="ATPase" evidence="1">
    <location>
        <begin position="14"/>
        <end position="250"/>
    </location>
</feature>
<dbReference type="BioCyc" id="IAGG583356:GHAH-1805-MONOMER"/>
<proteinExistence type="predicted"/>
<protein>
    <submittedName>
        <fullName evidence="3">ATPase</fullName>
    </submittedName>
</protein>
<dbReference type="Proteomes" id="UP000001304">
    <property type="component" value="Chromosome"/>
</dbReference>
<dbReference type="HOGENOM" id="CLU_061108_0_0_2"/>
<name>E0SSM9_IGNAA</name>
<dbReference type="STRING" id="583356.Igag_1817"/>
<gene>
    <name evidence="3" type="ordered locus">Igag_1817</name>
</gene>
<dbReference type="EMBL" id="CP002098">
    <property type="protein sequence ID" value="ADM28614.1"/>
    <property type="molecule type" value="Genomic_DNA"/>
</dbReference>
<sequence>MPFIDRPIERPEELFDRENEFEAIRKFISMGTSMIVVGARRIGKTSLVKAATHGLPRIYIDARRFEGFKYLRYSDLLTEFRYAFNSLRSLYKDFVEVLKKVRGVRIGPLEIEFEEGRNRPLLSSMLDAIDEWSSRRGCRTIVVFDEAQELIKLKGFDILPIIAYAYDNLRNIVFIFTGSKIGLLYRFLRIDDPESPLYGRYMGRIELKPLPREKAIEFLMSGFNEYGLRVSENIVESAVDMLGGIIGWLSYLGLKAVERGVLNEDIIKEVLNDASRIVLNEFCRFVEVMGSERYVYILRAVAAEGATWSEIKNFLEIRLGTKIYDSELSRLLRNLIDNGFLEKEDNVYRAVDPILRYVARNAKC</sequence>
<dbReference type="KEGG" id="iag:Igag_1817"/>
<dbReference type="InterPro" id="IPR048907">
    <property type="entry name" value="WHD_MCM_arc"/>
</dbReference>
<evidence type="ECO:0000313" key="4">
    <source>
        <dbReference type="Proteomes" id="UP000001304"/>
    </source>
</evidence>
<evidence type="ECO:0000259" key="2">
    <source>
        <dbReference type="Pfam" id="PF21100"/>
    </source>
</evidence>
<dbReference type="PANTHER" id="PTHR34301:SF8">
    <property type="entry name" value="ATPASE DOMAIN-CONTAINING PROTEIN"/>
    <property type="match status" value="1"/>
</dbReference>
<organism evidence="3 4">
    <name type="scientific">Ignisphaera aggregans (strain DSM 17230 / JCM 13409 / AQ1.S1)</name>
    <dbReference type="NCBI Taxonomy" id="583356"/>
    <lineage>
        <taxon>Archaea</taxon>
        <taxon>Thermoproteota</taxon>
        <taxon>Thermoprotei</taxon>
        <taxon>Desulfurococcales</taxon>
        <taxon>Desulfurococcaceae</taxon>
        <taxon>Ignisphaera</taxon>
    </lineage>
</organism>
<dbReference type="InterPro" id="IPR036388">
    <property type="entry name" value="WH-like_DNA-bd_sf"/>
</dbReference>
<dbReference type="SUPFAM" id="SSF46785">
    <property type="entry name" value="Winged helix' DNA-binding domain"/>
    <property type="match status" value="1"/>
</dbReference>
<dbReference type="SUPFAM" id="SSF52540">
    <property type="entry name" value="P-loop containing nucleoside triphosphate hydrolases"/>
    <property type="match status" value="1"/>
</dbReference>
<dbReference type="InterPro" id="IPR011579">
    <property type="entry name" value="ATPase_dom"/>
</dbReference>
<dbReference type="GO" id="GO:0005524">
    <property type="term" value="F:ATP binding"/>
    <property type="evidence" value="ECO:0007669"/>
    <property type="project" value="InterPro"/>
</dbReference>
<dbReference type="InterPro" id="IPR036390">
    <property type="entry name" value="WH_DNA-bd_sf"/>
</dbReference>
<accession>E0SSM9</accession>
<dbReference type="Gene3D" id="1.10.10.10">
    <property type="entry name" value="Winged helix-like DNA-binding domain superfamily/Winged helix DNA-binding domain"/>
    <property type="match status" value="1"/>
</dbReference>
<evidence type="ECO:0000259" key="1">
    <source>
        <dbReference type="Pfam" id="PF01637"/>
    </source>
</evidence>
<feature type="domain" description="MCM C-terminal" evidence="2">
    <location>
        <begin position="291"/>
        <end position="351"/>
    </location>
</feature>
<dbReference type="AlphaFoldDB" id="E0SSM9"/>
<evidence type="ECO:0000313" key="3">
    <source>
        <dbReference type="EMBL" id="ADM28614.1"/>
    </source>
</evidence>